<gene>
    <name evidence="5" type="ORF">SAMN04488035_0679</name>
</gene>
<keyword evidence="3" id="KW-0812">Transmembrane</keyword>
<keyword evidence="3" id="KW-0472">Membrane</keyword>
<keyword evidence="1" id="KW-0732">Signal</keyword>
<evidence type="ECO:0000313" key="5">
    <source>
        <dbReference type="EMBL" id="SFE82909.1"/>
    </source>
</evidence>
<keyword evidence="6" id="KW-1185">Reference proteome</keyword>
<protein>
    <recommendedName>
        <fullName evidence="4">DUF4352 domain-containing protein</fullName>
    </recommendedName>
</protein>
<feature type="region of interest" description="Disordered" evidence="2">
    <location>
        <begin position="1"/>
        <end position="32"/>
    </location>
</feature>
<dbReference type="Gene3D" id="2.60.40.1240">
    <property type="match status" value="1"/>
</dbReference>
<dbReference type="InterPro" id="IPR029050">
    <property type="entry name" value="Immunoprotect_excell_Ig-like"/>
</dbReference>
<feature type="compositionally biased region" description="Acidic residues" evidence="2">
    <location>
        <begin position="87"/>
        <end position="96"/>
    </location>
</feature>
<keyword evidence="3" id="KW-1133">Transmembrane helix</keyword>
<dbReference type="OrthoDB" id="3430849at2"/>
<dbReference type="RefSeq" id="WP_093375029.1">
    <property type="nucleotide sequence ID" value="NZ_BNAN01000001.1"/>
</dbReference>
<feature type="compositionally biased region" description="Pro residues" evidence="2">
    <location>
        <begin position="19"/>
        <end position="28"/>
    </location>
</feature>
<dbReference type="Proteomes" id="UP000198520">
    <property type="component" value="Unassembled WGS sequence"/>
</dbReference>
<evidence type="ECO:0000259" key="4">
    <source>
        <dbReference type="Pfam" id="PF11611"/>
    </source>
</evidence>
<sequence length="231" mass="23636">MARDRRHDAPAQLPGEGPQFPPVTPTPEPPRRSFFARHRILTAVLVVVGVGVAASVAGGGDEAGTTAAARPTATVDGAEPVTPPEPGVDDADDQPEPAEGAPGVGDPVRDGSFEFTVVEVADGGDRIGTADFGVRAQGAFLLVTVKVENVGDAPQYFFGDNQTLVDGEGREHSADSEAAIYLEDSASLAEEVNPGNTVTGTVVFDLPASAEPASLRLHDSAFSGGVVVQLG</sequence>
<dbReference type="EMBL" id="FONZ01000001">
    <property type="protein sequence ID" value="SFE82909.1"/>
    <property type="molecule type" value="Genomic_DNA"/>
</dbReference>
<name>A0A1I2DR39_9MICO</name>
<feature type="compositionally biased region" description="Low complexity" evidence="2">
    <location>
        <begin position="63"/>
        <end position="74"/>
    </location>
</feature>
<dbReference type="AlphaFoldDB" id="A0A1I2DR39"/>
<evidence type="ECO:0000256" key="3">
    <source>
        <dbReference type="SAM" id="Phobius"/>
    </source>
</evidence>
<feature type="domain" description="DUF4352" evidence="4">
    <location>
        <begin position="103"/>
        <end position="225"/>
    </location>
</feature>
<evidence type="ECO:0000313" key="6">
    <source>
        <dbReference type="Proteomes" id="UP000198520"/>
    </source>
</evidence>
<reference evidence="6" key="1">
    <citation type="submission" date="2016-10" db="EMBL/GenBank/DDBJ databases">
        <authorList>
            <person name="Varghese N."/>
            <person name="Submissions S."/>
        </authorList>
    </citation>
    <scope>NUCLEOTIDE SEQUENCE [LARGE SCALE GENOMIC DNA]</scope>
    <source>
        <strain evidence="6">DSM 19083</strain>
    </source>
</reference>
<organism evidence="5 6">
    <name type="scientific">Flavimobilis marinus</name>
    <dbReference type="NCBI Taxonomy" id="285351"/>
    <lineage>
        <taxon>Bacteria</taxon>
        <taxon>Bacillati</taxon>
        <taxon>Actinomycetota</taxon>
        <taxon>Actinomycetes</taxon>
        <taxon>Micrococcales</taxon>
        <taxon>Jonesiaceae</taxon>
        <taxon>Flavimobilis</taxon>
    </lineage>
</organism>
<proteinExistence type="predicted"/>
<dbReference type="STRING" id="285351.SAMN04488035_0679"/>
<evidence type="ECO:0000256" key="2">
    <source>
        <dbReference type="SAM" id="MobiDB-lite"/>
    </source>
</evidence>
<dbReference type="Pfam" id="PF11611">
    <property type="entry name" value="DUF4352"/>
    <property type="match status" value="1"/>
</dbReference>
<dbReference type="InterPro" id="IPR029051">
    <property type="entry name" value="DUF4352"/>
</dbReference>
<feature type="transmembrane region" description="Helical" evidence="3">
    <location>
        <begin position="40"/>
        <end position="60"/>
    </location>
</feature>
<evidence type="ECO:0000256" key="1">
    <source>
        <dbReference type="ARBA" id="ARBA00022729"/>
    </source>
</evidence>
<accession>A0A1I2DR39</accession>
<feature type="region of interest" description="Disordered" evidence="2">
    <location>
        <begin position="57"/>
        <end position="110"/>
    </location>
</feature>